<gene>
    <name evidence="5" type="primary">rimM</name>
    <name evidence="8" type="ORF">SAMN05660865_00706</name>
</gene>
<dbReference type="InterPro" id="IPR027275">
    <property type="entry name" value="PRC-brl_dom"/>
</dbReference>
<dbReference type="Gene3D" id="2.30.30.240">
    <property type="entry name" value="PRC-barrel domain"/>
    <property type="match status" value="1"/>
</dbReference>
<organism evidence="8 9">
    <name type="scientific">Caloramator fervidus</name>
    <dbReference type="NCBI Taxonomy" id="29344"/>
    <lineage>
        <taxon>Bacteria</taxon>
        <taxon>Bacillati</taxon>
        <taxon>Bacillota</taxon>
        <taxon>Clostridia</taxon>
        <taxon>Eubacteriales</taxon>
        <taxon>Clostridiaceae</taxon>
        <taxon>Caloramator</taxon>
    </lineage>
</organism>
<keyword evidence="2 5" id="KW-0690">Ribosome biogenesis</keyword>
<dbReference type="GO" id="GO:0043022">
    <property type="term" value="F:ribosome binding"/>
    <property type="evidence" value="ECO:0007669"/>
    <property type="project" value="InterPro"/>
</dbReference>
<name>A0A1H5TXD3_9CLOT</name>
<keyword evidence="4 5" id="KW-0143">Chaperone</keyword>
<comment type="function">
    <text evidence="5">An accessory protein needed during the final step in the assembly of 30S ribosomal subunit, possibly for assembly of the head region. Essential for efficient processing of 16S rRNA. May be needed both before and after RbfA during the maturation of 16S rRNA. It has affinity for free ribosomal 30S subunits but not for 70S ribosomes.</text>
</comment>
<keyword evidence="9" id="KW-1185">Reference proteome</keyword>
<dbReference type="InterPro" id="IPR011961">
    <property type="entry name" value="RimM"/>
</dbReference>
<sequence length="169" mass="19309">MVRYLKIGQIINTHGIKGEVKVYPLTDDPKRFDDLNFVFFKKGEEFEKVNVEGVKYFKNLVILKLEGINDMNTAEKLKNIFIYIDRENAVKLPEDTYFVADLIGMTVYDIDSNQKLGTIISVFSTGSNDVYEIKLENGKIILIPAIKDVVKEVDIENAIMKIKLLEGLI</sequence>
<dbReference type="Pfam" id="PF01782">
    <property type="entry name" value="RimM"/>
    <property type="match status" value="1"/>
</dbReference>
<feature type="domain" description="PRC-barrel" evidence="7">
    <location>
        <begin position="94"/>
        <end position="168"/>
    </location>
</feature>
<evidence type="ECO:0000313" key="8">
    <source>
        <dbReference type="EMBL" id="SEF66701.1"/>
    </source>
</evidence>
<accession>A0A1H5TXD3</accession>
<dbReference type="HAMAP" id="MF_00014">
    <property type="entry name" value="Ribosome_mat_RimM"/>
    <property type="match status" value="1"/>
</dbReference>
<dbReference type="PANTHER" id="PTHR33692">
    <property type="entry name" value="RIBOSOME MATURATION FACTOR RIMM"/>
    <property type="match status" value="1"/>
</dbReference>
<evidence type="ECO:0000256" key="2">
    <source>
        <dbReference type="ARBA" id="ARBA00022517"/>
    </source>
</evidence>
<dbReference type="Pfam" id="PF05239">
    <property type="entry name" value="PRC"/>
    <property type="match status" value="1"/>
</dbReference>
<evidence type="ECO:0000256" key="1">
    <source>
        <dbReference type="ARBA" id="ARBA00022490"/>
    </source>
</evidence>
<dbReference type="SUPFAM" id="SSF50447">
    <property type="entry name" value="Translation proteins"/>
    <property type="match status" value="1"/>
</dbReference>
<proteinExistence type="inferred from homology"/>
<evidence type="ECO:0000313" key="9">
    <source>
        <dbReference type="Proteomes" id="UP000242850"/>
    </source>
</evidence>
<comment type="domain">
    <text evidence="5">The PRC barrel domain binds ribosomal protein uS19.</text>
</comment>
<evidence type="ECO:0000256" key="5">
    <source>
        <dbReference type="HAMAP-Rule" id="MF_00014"/>
    </source>
</evidence>
<dbReference type="EMBL" id="FNUK01000007">
    <property type="protein sequence ID" value="SEF66701.1"/>
    <property type="molecule type" value="Genomic_DNA"/>
</dbReference>
<comment type="similarity">
    <text evidence="5">Belongs to the RimM family.</text>
</comment>
<dbReference type="InterPro" id="IPR036976">
    <property type="entry name" value="RimM_N_sf"/>
</dbReference>
<dbReference type="GO" id="GO:0005840">
    <property type="term" value="C:ribosome"/>
    <property type="evidence" value="ECO:0007669"/>
    <property type="project" value="InterPro"/>
</dbReference>
<comment type="subcellular location">
    <subcellularLocation>
        <location evidence="5">Cytoplasm</location>
    </subcellularLocation>
</comment>
<comment type="subunit">
    <text evidence="5">Binds ribosomal protein uS19.</text>
</comment>
<dbReference type="InterPro" id="IPR011033">
    <property type="entry name" value="PRC_barrel-like_sf"/>
</dbReference>
<protein>
    <recommendedName>
        <fullName evidence="5">Ribosome maturation factor RimM</fullName>
    </recommendedName>
</protein>
<evidence type="ECO:0000256" key="3">
    <source>
        <dbReference type="ARBA" id="ARBA00022552"/>
    </source>
</evidence>
<evidence type="ECO:0000259" key="7">
    <source>
        <dbReference type="Pfam" id="PF05239"/>
    </source>
</evidence>
<dbReference type="InterPro" id="IPR002676">
    <property type="entry name" value="RimM_N"/>
</dbReference>
<dbReference type="GO" id="GO:0042274">
    <property type="term" value="P:ribosomal small subunit biogenesis"/>
    <property type="evidence" value="ECO:0007669"/>
    <property type="project" value="UniProtKB-UniRule"/>
</dbReference>
<dbReference type="OrthoDB" id="9810331at2"/>
<dbReference type="Proteomes" id="UP000242850">
    <property type="component" value="Unassembled WGS sequence"/>
</dbReference>
<dbReference type="AlphaFoldDB" id="A0A1H5TXD3"/>
<keyword evidence="1 5" id="KW-0963">Cytoplasm</keyword>
<dbReference type="Gene3D" id="2.40.30.60">
    <property type="entry name" value="RimM"/>
    <property type="match status" value="1"/>
</dbReference>
<evidence type="ECO:0000256" key="4">
    <source>
        <dbReference type="ARBA" id="ARBA00023186"/>
    </source>
</evidence>
<dbReference type="GO" id="GO:0005737">
    <property type="term" value="C:cytoplasm"/>
    <property type="evidence" value="ECO:0007669"/>
    <property type="project" value="UniProtKB-SubCell"/>
</dbReference>
<reference evidence="9" key="1">
    <citation type="submission" date="2016-10" db="EMBL/GenBank/DDBJ databases">
        <authorList>
            <person name="Varghese N."/>
            <person name="Submissions S."/>
        </authorList>
    </citation>
    <scope>NUCLEOTIDE SEQUENCE [LARGE SCALE GENOMIC DNA]</scope>
    <source>
        <strain evidence="9">DSM 5463</strain>
    </source>
</reference>
<feature type="domain" description="RimM N-terminal" evidence="6">
    <location>
        <begin position="7"/>
        <end position="87"/>
    </location>
</feature>
<dbReference type="InterPro" id="IPR009000">
    <property type="entry name" value="Transl_B-barrel_sf"/>
</dbReference>
<dbReference type="GO" id="GO:0006364">
    <property type="term" value="P:rRNA processing"/>
    <property type="evidence" value="ECO:0007669"/>
    <property type="project" value="UniProtKB-UniRule"/>
</dbReference>
<dbReference type="SUPFAM" id="SSF50346">
    <property type="entry name" value="PRC-barrel domain"/>
    <property type="match status" value="1"/>
</dbReference>
<dbReference type="RefSeq" id="WP_103895711.1">
    <property type="nucleotide sequence ID" value="NZ_FNUK01000007.1"/>
</dbReference>
<evidence type="ECO:0000259" key="6">
    <source>
        <dbReference type="Pfam" id="PF01782"/>
    </source>
</evidence>
<keyword evidence="3 5" id="KW-0698">rRNA processing</keyword>
<dbReference type="NCBIfam" id="TIGR02273">
    <property type="entry name" value="16S_RimM"/>
    <property type="match status" value="1"/>
</dbReference>
<dbReference type="PANTHER" id="PTHR33692:SF1">
    <property type="entry name" value="RIBOSOME MATURATION FACTOR RIMM"/>
    <property type="match status" value="1"/>
</dbReference>